<feature type="transmembrane region" description="Helical" evidence="7">
    <location>
        <begin position="340"/>
        <end position="361"/>
    </location>
</feature>
<feature type="transmembrane region" description="Helical" evidence="7">
    <location>
        <begin position="21"/>
        <end position="43"/>
    </location>
</feature>
<feature type="transmembrane region" description="Helical" evidence="7">
    <location>
        <begin position="143"/>
        <end position="166"/>
    </location>
</feature>
<feature type="transmembrane region" description="Helical" evidence="7">
    <location>
        <begin position="306"/>
        <end position="328"/>
    </location>
</feature>
<sequence length="502" mass="54840">MLFNSLENSKRHLRITKWMTLGVTCLGLMLLNIDTFIVNVALPSIGEDMHASVSIVSWVVSVYVLMLGALPAGFGRIGDILGQKRFYIGGLFLFTLASTACGLAPNMGWFIVSRAFQGIGAAAITPGTLALLIPAFPKKQRGLAIGLNGGIGGLGLVLGPFLGGIITSALGWRWIFFVNIPIGLSAILLTIIFVVENQHLEKTRKIDWLGMLYLSIGLFPILYAFTRSENDGFDPVASVAVLIGLGIIGLFVFEERRTKDPLISLSLLKNTAFTMPCISLFLFSAALFGSQPYWSLFFQNFWGFSALEGGVALLPTTVLIALLTPFLGIMIQKHERNLRYIVMLGVFLVGISFLFTVLLSKQSNYLNTFLPSMLIRGIGIPILMTSISLSIMNAVPEKKAGLAAGMYNMSRNIGTSIGVSLLGQVYTYKIYTKLSVLYNDLPRRRAFEIESSACQFIKSNGHMLKKITETAIMSGFANLSLICALAFIPALISAFLIKERRD</sequence>
<feature type="transmembrane region" description="Helical" evidence="7">
    <location>
        <begin position="55"/>
        <end position="74"/>
    </location>
</feature>
<feature type="domain" description="Major facilitator superfamily (MFS) profile" evidence="8">
    <location>
        <begin position="20"/>
        <end position="501"/>
    </location>
</feature>
<keyword evidence="2" id="KW-0813">Transport</keyword>
<evidence type="ECO:0000256" key="3">
    <source>
        <dbReference type="ARBA" id="ARBA00022475"/>
    </source>
</evidence>
<keyword evidence="5 7" id="KW-1133">Transmembrane helix</keyword>
<dbReference type="CDD" id="cd17321">
    <property type="entry name" value="MFS_MMR_MDR_like"/>
    <property type="match status" value="1"/>
</dbReference>
<keyword evidence="6 7" id="KW-0472">Membrane</keyword>
<organism evidence="9 10">
    <name type="scientific">Sporolactobacillus shoreae</name>
    <dbReference type="NCBI Taxonomy" id="1465501"/>
    <lineage>
        <taxon>Bacteria</taxon>
        <taxon>Bacillati</taxon>
        <taxon>Bacillota</taxon>
        <taxon>Bacilli</taxon>
        <taxon>Bacillales</taxon>
        <taxon>Sporolactobacillaceae</taxon>
        <taxon>Sporolactobacillus</taxon>
    </lineage>
</organism>
<dbReference type="OrthoDB" id="2321349at2"/>
<evidence type="ECO:0000256" key="5">
    <source>
        <dbReference type="ARBA" id="ARBA00022989"/>
    </source>
</evidence>
<feature type="transmembrane region" description="Helical" evidence="7">
    <location>
        <begin position="86"/>
        <end position="112"/>
    </location>
</feature>
<keyword evidence="4 7" id="KW-0812">Transmembrane</keyword>
<dbReference type="PANTHER" id="PTHR42718:SF46">
    <property type="entry name" value="BLR6921 PROTEIN"/>
    <property type="match status" value="1"/>
</dbReference>
<dbReference type="AlphaFoldDB" id="A0A4Z0GMP8"/>
<dbReference type="GO" id="GO:0022857">
    <property type="term" value="F:transmembrane transporter activity"/>
    <property type="evidence" value="ECO:0007669"/>
    <property type="project" value="InterPro"/>
</dbReference>
<accession>A0A4Z0GMP8</accession>
<dbReference type="InterPro" id="IPR004638">
    <property type="entry name" value="EmrB-like"/>
</dbReference>
<feature type="transmembrane region" description="Helical" evidence="7">
    <location>
        <begin position="273"/>
        <end position="294"/>
    </location>
</feature>
<comment type="caution">
    <text evidence="9">The sequence shown here is derived from an EMBL/GenBank/DDBJ whole genome shotgun (WGS) entry which is preliminary data.</text>
</comment>
<keyword evidence="3" id="KW-1003">Cell membrane</keyword>
<keyword evidence="10" id="KW-1185">Reference proteome</keyword>
<dbReference type="NCBIfam" id="TIGR00711">
    <property type="entry name" value="efflux_EmrB"/>
    <property type="match status" value="1"/>
</dbReference>
<evidence type="ECO:0000256" key="1">
    <source>
        <dbReference type="ARBA" id="ARBA00004651"/>
    </source>
</evidence>
<feature type="transmembrane region" description="Helical" evidence="7">
    <location>
        <begin position="232"/>
        <end position="253"/>
    </location>
</feature>
<name>A0A4Z0GMP8_9BACL</name>
<dbReference type="Gene3D" id="1.20.1720.10">
    <property type="entry name" value="Multidrug resistance protein D"/>
    <property type="match status" value="1"/>
</dbReference>
<dbReference type="PANTHER" id="PTHR42718">
    <property type="entry name" value="MAJOR FACILITATOR SUPERFAMILY MULTIDRUG TRANSPORTER MFSC"/>
    <property type="match status" value="1"/>
</dbReference>
<protein>
    <submittedName>
        <fullName evidence="9">DHA2 family efflux MFS transporter permease subunit</fullName>
    </submittedName>
</protein>
<reference evidence="9 10" key="1">
    <citation type="journal article" date="2015" name="Int. J. Syst. Evol. Microbiol.">
        <title>Sporolactobacillus shoreae sp. nov. and Sporolactobacillus spathodeae sp. nov., two spore-forming lactic acid bacteria isolated from tree barks in Thailand.</title>
        <authorList>
            <person name="Thamacharoensuk T."/>
            <person name="Kitahara M."/>
            <person name="Ohkuma M."/>
            <person name="Thongchul N."/>
            <person name="Tanasupawat S."/>
        </authorList>
    </citation>
    <scope>NUCLEOTIDE SEQUENCE [LARGE SCALE GENOMIC DNA]</scope>
    <source>
        <strain evidence="9 10">BK92</strain>
    </source>
</reference>
<feature type="transmembrane region" description="Helical" evidence="7">
    <location>
        <begin position="206"/>
        <end position="226"/>
    </location>
</feature>
<evidence type="ECO:0000256" key="2">
    <source>
        <dbReference type="ARBA" id="ARBA00022448"/>
    </source>
</evidence>
<proteinExistence type="predicted"/>
<evidence type="ECO:0000313" key="9">
    <source>
        <dbReference type="EMBL" id="TGA97484.1"/>
    </source>
</evidence>
<dbReference type="Gene3D" id="1.20.1250.20">
    <property type="entry name" value="MFS general substrate transporter like domains"/>
    <property type="match status" value="1"/>
</dbReference>
<feature type="transmembrane region" description="Helical" evidence="7">
    <location>
        <begin position="471"/>
        <end position="497"/>
    </location>
</feature>
<dbReference type="PRINTS" id="PR01036">
    <property type="entry name" value="TCRTETB"/>
</dbReference>
<evidence type="ECO:0000256" key="7">
    <source>
        <dbReference type="SAM" id="Phobius"/>
    </source>
</evidence>
<evidence type="ECO:0000256" key="4">
    <source>
        <dbReference type="ARBA" id="ARBA00022692"/>
    </source>
</evidence>
<dbReference type="InterPro" id="IPR011701">
    <property type="entry name" value="MFS"/>
</dbReference>
<dbReference type="PROSITE" id="PS50850">
    <property type="entry name" value="MFS"/>
    <property type="match status" value="1"/>
</dbReference>
<evidence type="ECO:0000313" key="10">
    <source>
        <dbReference type="Proteomes" id="UP000298347"/>
    </source>
</evidence>
<feature type="transmembrane region" description="Helical" evidence="7">
    <location>
        <begin position="172"/>
        <end position="194"/>
    </location>
</feature>
<dbReference type="Proteomes" id="UP000298347">
    <property type="component" value="Unassembled WGS sequence"/>
</dbReference>
<evidence type="ECO:0000256" key="6">
    <source>
        <dbReference type="ARBA" id="ARBA00023136"/>
    </source>
</evidence>
<dbReference type="GO" id="GO:0005886">
    <property type="term" value="C:plasma membrane"/>
    <property type="evidence" value="ECO:0007669"/>
    <property type="project" value="UniProtKB-SubCell"/>
</dbReference>
<feature type="transmembrane region" description="Helical" evidence="7">
    <location>
        <begin position="118"/>
        <end position="136"/>
    </location>
</feature>
<comment type="subcellular location">
    <subcellularLocation>
        <location evidence="1">Cell membrane</location>
        <topology evidence="1">Multi-pass membrane protein</topology>
    </subcellularLocation>
</comment>
<gene>
    <name evidence="9" type="ORF">E4665_11585</name>
</gene>
<dbReference type="InterPro" id="IPR036259">
    <property type="entry name" value="MFS_trans_sf"/>
</dbReference>
<feature type="transmembrane region" description="Helical" evidence="7">
    <location>
        <begin position="373"/>
        <end position="392"/>
    </location>
</feature>
<evidence type="ECO:0000259" key="8">
    <source>
        <dbReference type="PROSITE" id="PS50850"/>
    </source>
</evidence>
<dbReference type="RefSeq" id="WP_135348950.1">
    <property type="nucleotide sequence ID" value="NZ_SRJD01000013.1"/>
</dbReference>
<dbReference type="SUPFAM" id="SSF103473">
    <property type="entry name" value="MFS general substrate transporter"/>
    <property type="match status" value="1"/>
</dbReference>
<dbReference type="Pfam" id="PF07690">
    <property type="entry name" value="MFS_1"/>
    <property type="match status" value="1"/>
</dbReference>
<dbReference type="InterPro" id="IPR020846">
    <property type="entry name" value="MFS_dom"/>
</dbReference>
<dbReference type="EMBL" id="SRJD01000013">
    <property type="protein sequence ID" value="TGA97484.1"/>
    <property type="molecule type" value="Genomic_DNA"/>
</dbReference>